<dbReference type="Gene3D" id="3.30.1370.60">
    <property type="entry name" value="Hypothetical oxidoreductase yiak, domain 2"/>
    <property type="match status" value="1"/>
</dbReference>
<name>A0ABT1I7W7_9PSEU</name>
<dbReference type="SUPFAM" id="SSF89733">
    <property type="entry name" value="L-sulfolactate dehydrogenase-like"/>
    <property type="match status" value="1"/>
</dbReference>
<comment type="caution">
    <text evidence="3">The sequence shown here is derived from an EMBL/GenBank/DDBJ whole genome shotgun (WGS) entry which is preliminary data.</text>
</comment>
<evidence type="ECO:0000313" key="4">
    <source>
        <dbReference type="Proteomes" id="UP001205185"/>
    </source>
</evidence>
<dbReference type="InterPro" id="IPR003767">
    <property type="entry name" value="Malate/L-lactate_DH-like"/>
</dbReference>
<dbReference type="Proteomes" id="UP001205185">
    <property type="component" value="Unassembled WGS sequence"/>
</dbReference>
<dbReference type="EMBL" id="JAMTCO010000003">
    <property type="protein sequence ID" value="MCP2268721.1"/>
    <property type="molecule type" value="Genomic_DNA"/>
</dbReference>
<dbReference type="Pfam" id="PF02615">
    <property type="entry name" value="Ldh_2"/>
    <property type="match status" value="1"/>
</dbReference>
<evidence type="ECO:0000256" key="2">
    <source>
        <dbReference type="ARBA" id="ARBA00023002"/>
    </source>
</evidence>
<dbReference type="Gene3D" id="1.10.1530.10">
    <property type="match status" value="1"/>
</dbReference>
<reference evidence="3 4" key="1">
    <citation type="submission" date="2022-06" db="EMBL/GenBank/DDBJ databases">
        <title>Genomic Encyclopedia of Archaeal and Bacterial Type Strains, Phase II (KMG-II): from individual species to whole genera.</title>
        <authorList>
            <person name="Goeker M."/>
        </authorList>
    </citation>
    <scope>NUCLEOTIDE SEQUENCE [LARGE SCALE GENOMIC DNA]</scope>
    <source>
        <strain evidence="3 4">DSM 44255</strain>
    </source>
</reference>
<dbReference type="InterPro" id="IPR043144">
    <property type="entry name" value="Mal/L-sulf/L-lact_DH-like_ah"/>
</dbReference>
<dbReference type="PANTHER" id="PTHR11091:SF0">
    <property type="entry name" value="MALATE DEHYDROGENASE"/>
    <property type="match status" value="1"/>
</dbReference>
<keyword evidence="4" id="KW-1185">Reference proteome</keyword>
<dbReference type="RefSeq" id="WP_253885631.1">
    <property type="nucleotide sequence ID" value="NZ_BAAAVB010000001.1"/>
</dbReference>
<organism evidence="3 4">
    <name type="scientific">Actinokineospora diospyrosa</name>
    <dbReference type="NCBI Taxonomy" id="103728"/>
    <lineage>
        <taxon>Bacteria</taxon>
        <taxon>Bacillati</taxon>
        <taxon>Actinomycetota</taxon>
        <taxon>Actinomycetes</taxon>
        <taxon>Pseudonocardiales</taxon>
        <taxon>Pseudonocardiaceae</taxon>
        <taxon>Actinokineospora</taxon>
    </lineage>
</organism>
<gene>
    <name evidence="3" type="ORF">LV75_001208</name>
</gene>
<keyword evidence="2" id="KW-0560">Oxidoreductase</keyword>
<accession>A0ABT1I7W7</accession>
<evidence type="ECO:0000313" key="3">
    <source>
        <dbReference type="EMBL" id="MCP2268721.1"/>
    </source>
</evidence>
<evidence type="ECO:0000256" key="1">
    <source>
        <dbReference type="ARBA" id="ARBA00006056"/>
    </source>
</evidence>
<proteinExistence type="inferred from homology"/>
<protein>
    <submittedName>
        <fullName evidence="3">Malate/lactate/ureidoglycolate dehydrogenase, LDH2 family</fullName>
    </submittedName>
</protein>
<dbReference type="InterPro" id="IPR036111">
    <property type="entry name" value="Mal/L-sulfo/L-lacto_DH-like_sf"/>
</dbReference>
<comment type="similarity">
    <text evidence="1">Belongs to the LDH2/MDH2 oxidoreductase family.</text>
</comment>
<dbReference type="InterPro" id="IPR043143">
    <property type="entry name" value="Mal/L-sulf/L-lact_DH-like_NADP"/>
</dbReference>
<sequence length="374" mass="37940">MTELAPPPTASPSAHGVRVAHDDLLRFTAAVFTAHGIPPERAKAAATALCHGDITGTTSHGLVNLTRIYLPLLTTGRARADAEPRVLADRGATVLLDGQGALGLWLAGEAMDLATRRAAEYGIGLVSVRGGTHFGCAGPHALRAVAHGMVGVVAANCGHQRIARPPGGRVPMLGTNPLSVAAPAGANPPFLLDMSTTTVPTGKVRAAARAGDPVPEGWLADDAGAPVTDPARFDDGEAHLTWLGGAGPGQYKGFGLGLMVEVLAALVPGAGLGPSPAALSVDGAPDDDIGYLVLAIAPAALRQPGIYQREAGSLFGALLACPPIEPGGEVSYPGVPEARHAERSRRDGVPVGRELFTELSALGERLGVAPPGVC</sequence>
<dbReference type="PANTHER" id="PTHR11091">
    <property type="entry name" value="OXIDOREDUCTASE-RELATED"/>
    <property type="match status" value="1"/>
</dbReference>